<dbReference type="RefSeq" id="WP_107567008.1">
    <property type="nucleotide sequence ID" value="NZ_PYYB01000001.1"/>
</dbReference>
<name>A0A2T4UH58_9ACTN</name>
<sequence>MRRPSLRLPVSKYRRIATIAATVLGLLLLGGAVGILTAPGDPEIPAAGVVRAVPPPSVEPYIELPAIRGVRR</sequence>
<comment type="caution">
    <text evidence="1">The sequence shown here is derived from an EMBL/GenBank/DDBJ whole genome shotgun (WGS) entry which is preliminary data.</text>
</comment>
<proteinExistence type="predicted"/>
<evidence type="ECO:0000313" key="2">
    <source>
        <dbReference type="Proteomes" id="UP000240739"/>
    </source>
</evidence>
<dbReference type="AlphaFoldDB" id="A0A2T4UH58"/>
<accession>A0A2T4UH58</accession>
<organism evidence="1 2">
    <name type="scientific">Paraconexibacter algicola</name>
    <dbReference type="NCBI Taxonomy" id="2133960"/>
    <lineage>
        <taxon>Bacteria</taxon>
        <taxon>Bacillati</taxon>
        <taxon>Actinomycetota</taxon>
        <taxon>Thermoleophilia</taxon>
        <taxon>Solirubrobacterales</taxon>
        <taxon>Paraconexibacteraceae</taxon>
        <taxon>Paraconexibacter</taxon>
    </lineage>
</organism>
<dbReference type="EMBL" id="PYYB01000001">
    <property type="protein sequence ID" value="PTL58570.1"/>
    <property type="molecule type" value="Genomic_DNA"/>
</dbReference>
<evidence type="ECO:0000313" key="1">
    <source>
        <dbReference type="EMBL" id="PTL58570.1"/>
    </source>
</evidence>
<reference evidence="1 2" key="1">
    <citation type="submission" date="2018-03" db="EMBL/GenBank/DDBJ databases">
        <title>Aquarubrobacter algicola gen. nov., sp. nov., a novel actinobacterium isolated from shallow eutrophic lake during the end of cyanobacterial harmful algal blooms.</title>
        <authorList>
            <person name="Chun S.J."/>
        </authorList>
    </citation>
    <scope>NUCLEOTIDE SEQUENCE [LARGE SCALE GENOMIC DNA]</scope>
    <source>
        <strain evidence="1 2">Seoho-28</strain>
    </source>
</reference>
<dbReference type="Proteomes" id="UP000240739">
    <property type="component" value="Unassembled WGS sequence"/>
</dbReference>
<protein>
    <submittedName>
        <fullName evidence="1">Uncharacterized protein</fullName>
    </submittedName>
</protein>
<keyword evidence="2" id="KW-1185">Reference proteome</keyword>
<gene>
    <name evidence="1" type="ORF">C7Y72_02295</name>
</gene>